<dbReference type="InterPro" id="IPR050416">
    <property type="entry name" value="FAD-linked_Oxidoreductase"/>
</dbReference>
<dbReference type="InterPro" id="IPR016166">
    <property type="entry name" value="FAD-bd_PCMH"/>
</dbReference>
<proteinExistence type="inferred from homology"/>
<dbReference type="Proteomes" id="UP000198894">
    <property type="component" value="Unassembled WGS sequence"/>
</dbReference>
<comment type="similarity">
    <text evidence="2">Belongs to the oxygen-dependent FAD-linked oxidoreductase family.</text>
</comment>
<dbReference type="Gene3D" id="3.30.43.10">
    <property type="entry name" value="Uridine Diphospho-n-acetylenolpyruvylglucosamine Reductase, domain 2"/>
    <property type="match status" value="1"/>
</dbReference>
<dbReference type="InterPro" id="IPR016169">
    <property type="entry name" value="FAD-bd_PCMH_sub2"/>
</dbReference>
<evidence type="ECO:0000256" key="1">
    <source>
        <dbReference type="ARBA" id="ARBA00001974"/>
    </source>
</evidence>
<dbReference type="Pfam" id="PF08031">
    <property type="entry name" value="BBE"/>
    <property type="match status" value="1"/>
</dbReference>
<evidence type="ECO:0000313" key="8">
    <source>
        <dbReference type="Proteomes" id="UP000198894"/>
    </source>
</evidence>
<dbReference type="Gene3D" id="3.40.462.20">
    <property type="match status" value="1"/>
</dbReference>
<accession>A0A1G8HFU4</accession>
<feature type="domain" description="FAD-binding PCMH-type" evidence="6">
    <location>
        <begin position="36"/>
        <end position="207"/>
    </location>
</feature>
<dbReference type="PROSITE" id="PS51387">
    <property type="entry name" value="FAD_PCMH"/>
    <property type="match status" value="1"/>
</dbReference>
<evidence type="ECO:0000256" key="5">
    <source>
        <dbReference type="ARBA" id="ARBA00023002"/>
    </source>
</evidence>
<evidence type="ECO:0000256" key="4">
    <source>
        <dbReference type="ARBA" id="ARBA00022827"/>
    </source>
</evidence>
<comment type="cofactor">
    <cofactor evidence="1">
        <name>FAD</name>
        <dbReference type="ChEBI" id="CHEBI:57692"/>
    </cofactor>
</comment>
<dbReference type="Gene3D" id="3.30.465.10">
    <property type="match status" value="1"/>
</dbReference>
<name>A0A1G8HFU4_9HYPH</name>
<dbReference type="EMBL" id="FNEE01000001">
    <property type="protein sequence ID" value="SDI05526.1"/>
    <property type="molecule type" value="Genomic_DNA"/>
</dbReference>
<organism evidence="7 8">
    <name type="scientific">Mesorhizobium muleiense</name>
    <dbReference type="NCBI Taxonomy" id="1004279"/>
    <lineage>
        <taxon>Bacteria</taxon>
        <taxon>Pseudomonadati</taxon>
        <taxon>Pseudomonadota</taxon>
        <taxon>Alphaproteobacteria</taxon>
        <taxon>Hyphomicrobiales</taxon>
        <taxon>Phyllobacteriaceae</taxon>
        <taxon>Mesorhizobium</taxon>
    </lineage>
</organism>
<dbReference type="Pfam" id="PF01565">
    <property type="entry name" value="FAD_binding_4"/>
    <property type="match status" value="1"/>
</dbReference>
<dbReference type="InterPro" id="IPR012951">
    <property type="entry name" value="BBE"/>
</dbReference>
<keyword evidence="8" id="KW-1185">Reference proteome</keyword>
<reference evidence="8" key="1">
    <citation type="submission" date="2016-10" db="EMBL/GenBank/DDBJ databases">
        <authorList>
            <person name="Varghese N."/>
            <person name="Submissions S."/>
        </authorList>
    </citation>
    <scope>NUCLEOTIDE SEQUENCE [LARGE SCALE GENOMIC DNA]</scope>
    <source>
        <strain evidence="8">CGMCC 1.11022</strain>
    </source>
</reference>
<dbReference type="GO" id="GO:0016491">
    <property type="term" value="F:oxidoreductase activity"/>
    <property type="evidence" value="ECO:0007669"/>
    <property type="project" value="UniProtKB-KW"/>
</dbReference>
<dbReference type="PANTHER" id="PTHR42973:SF39">
    <property type="entry name" value="FAD-BINDING PCMH-TYPE DOMAIN-CONTAINING PROTEIN"/>
    <property type="match status" value="1"/>
</dbReference>
<evidence type="ECO:0000256" key="2">
    <source>
        <dbReference type="ARBA" id="ARBA00005466"/>
    </source>
</evidence>
<evidence type="ECO:0000313" key="7">
    <source>
        <dbReference type="EMBL" id="SDI05526.1"/>
    </source>
</evidence>
<keyword evidence="5" id="KW-0560">Oxidoreductase</keyword>
<evidence type="ECO:0000256" key="3">
    <source>
        <dbReference type="ARBA" id="ARBA00022630"/>
    </source>
</evidence>
<sequence>MDKPVTSHDFPDRLRASLIDQNHPAYEEARGLYNAMIDKRPRWIIPCAEVADVVAAVNHAREKQLLLAIRGGGHSGPGFGSCDGGMAIDMSPMNRVDIDLGTSTVRVEAGCTQGDVDRATSAHGLAVPAGLVSSTGIAGLTLGGGTGHLTRKHGLTIDNLLAAEVVLADGSVVTASENEHPELFWALRGGGGNFGVVTRFTFQAHPAKDVYAGPIFFDIEHTAEIMRWYRGFLPGAPRELGMFFGIKTVPSCDPFPREIWGRRVCALISCYNGAEEDGIRAMQPVRDALPGPLMDGMMQMPFVDLQALFDPLLPKGLQWYWKGDYVDELSDAAIAAHAEHSSKTPSELSLMHLYPIDGAAQEVPPDATAWGARRARWSMVIAGIDPDPTKAPALRRWASEYWAAVHKHNPHGGAYINFMMDDEGEARVRAAYGANYERLVAAKRQYDPANLFRVNHNIRP</sequence>
<evidence type="ECO:0000259" key="6">
    <source>
        <dbReference type="PROSITE" id="PS51387"/>
    </source>
</evidence>
<gene>
    <name evidence="7" type="ORF">SAMN05428953_10148</name>
</gene>
<dbReference type="InterPro" id="IPR036318">
    <property type="entry name" value="FAD-bd_PCMH-like_sf"/>
</dbReference>
<keyword evidence="4" id="KW-0274">FAD</keyword>
<dbReference type="AlphaFoldDB" id="A0A1G8HFU4"/>
<dbReference type="PROSITE" id="PS00862">
    <property type="entry name" value="OX2_COVAL_FAD"/>
    <property type="match status" value="1"/>
</dbReference>
<dbReference type="GO" id="GO:0071949">
    <property type="term" value="F:FAD binding"/>
    <property type="evidence" value="ECO:0007669"/>
    <property type="project" value="InterPro"/>
</dbReference>
<protein>
    <submittedName>
        <fullName evidence="7">FAD/FMN-containing dehydrogenase</fullName>
    </submittedName>
</protein>
<keyword evidence="3" id="KW-0285">Flavoprotein</keyword>
<dbReference type="InterPro" id="IPR016167">
    <property type="entry name" value="FAD-bd_PCMH_sub1"/>
</dbReference>
<dbReference type="RefSeq" id="WP_091589879.1">
    <property type="nucleotide sequence ID" value="NZ_FNEE01000001.1"/>
</dbReference>
<dbReference type="InterPro" id="IPR006094">
    <property type="entry name" value="Oxid_FAD_bind_N"/>
</dbReference>
<dbReference type="InterPro" id="IPR006093">
    <property type="entry name" value="Oxy_OxRdtase_FAD_BS"/>
</dbReference>
<dbReference type="PANTHER" id="PTHR42973">
    <property type="entry name" value="BINDING OXIDOREDUCTASE, PUTATIVE (AFU_ORTHOLOGUE AFUA_1G17690)-RELATED"/>
    <property type="match status" value="1"/>
</dbReference>
<dbReference type="SUPFAM" id="SSF56176">
    <property type="entry name" value="FAD-binding/transporter-associated domain-like"/>
    <property type="match status" value="1"/>
</dbReference>